<feature type="region of interest" description="Disordered" evidence="1">
    <location>
        <begin position="19"/>
        <end position="43"/>
    </location>
</feature>
<dbReference type="AlphaFoldDB" id="M4RHK3"/>
<dbReference type="PATRIC" id="fig|1254439.12.peg.1768"/>
<dbReference type="Proteomes" id="UP000011835">
    <property type="component" value="Chromosome"/>
</dbReference>
<organism evidence="2 3">
    <name type="scientific">Bifidobacterium thermophilum RBL67</name>
    <dbReference type="NCBI Taxonomy" id="1254439"/>
    <lineage>
        <taxon>Bacteria</taxon>
        <taxon>Bacillati</taxon>
        <taxon>Actinomycetota</taxon>
        <taxon>Actinomycetes</taxon>
        <taxon>Bifidobacteriales</taxon>
        <taxon>Bifidobacteriaceae</taxon>
        <taxon>Bifidobacterium</taxon>
    </lineage>
</organism>
<keyword evidence="3" id="KW-1185">Reference proteome</keyword>
<proteinExistence type="predicted"/>
<name>M4RHK3_9BIFI</name>
<evidence type="ECO:0000256" key="1">
    <source>
        <dbReference type="SAM" id="MobiDB-lite"/>
    </source>
</evidence>
<accession>M4RHK3</accession>
<protein>
    <submittedName>
        <fullName evidence="2">Uncharacterized protein</fullName>
    </submittedName>
</protein>
<reference evidence="2 3" key="1">
    <citation type="journal article" date="2013" name="Genome Announc.">
        <title>Complete Genome Sequence of the Probiotic Bifidobacterium thermophilum Strain RBL67.</title>
        <authorList>
            <person name="Jans C."/>
            <person name="Lacroix C."/>
            <person name="Follador R."/>
            <person name="Stevens M.J."/>
        </authorList>
    </citation>
    <scope>NUCLEOTIDE SEQUENCE [LARGE SCALE GENOMIC DNA]</scope>
    <source>
        <strain evidence="2 3">RBL67</strain>
    </source>
</reference>
<evidence type="ECO:0000313" key="3">
    <source>
        <dbReference type="Proteomes" id="UP000011835"/>
    </source>
</evidence>
<dbReference type="HOGENOM" id="CLU_3230326_0_0_11"/>
<evidence type="ECO:0000313" key="2">
    <source>
        <dbReference type="EMBL" id="AGH42043.1"/>
    </source>
</evidence>
<dbReference type="KEGG" id="btp:D805_1776"/>
<dbReference type="EMBL" id="CP004346">
    <property type="protein sequence ID" value="AGH42043.1"/>
    <property type="molecule type" value="Genomic_DNA"/>
</dbReference>
<sequence>MPGRNQWLADTPVFWIPSNPHHTGTANPGLPATLTVDEVPATS</sequence>
<gene>
    <name evidence="2" type="ORF">D805_1776</name>
</gene>